<dbReference type="Pfam" id="PF00353">
    <property type="entry name" value="HemolysinCabind"/>
    <property type="match status" value="1"/>
</dbReference>
<keyword evidence="3" id="KW-1185">Reference proteome</keyword>
<dbReference type="Proteomes" id="UP001147653">
    <property type="component" value="Unassembled WGS sequence"/>
</dbReference>
<dbReference type="RefSeq" id="WP_270027358.1">
    <property type="nucleotide sequence ID" value="NZ_JAPDDP010000044.1"/>
</dbReference>
<dbReference type="Gene3D" id="2.60.40.10">
    <property type="entry name" value="Immunoglobulins"/>
    <property type="match status" value="1"/>
</dbReference>
<protein>
    <recommendedName>
        <fullName evidence="4">Calcium-binding protein</fullName>
    </recommendedName>
</protein>
<dbReference type="AlphaFoldDB" id="A0A9X3S946"/>
<dbReference type="SUPFAM" id="SSF51120">
    <property type="entry name" value="beta-Roll"/>
    <property type="match status" value="1"/>
</dbReference>
<sequence>MLGLGAALLCAALAPAANAATAVNRSGTLTYTGAPGAGENFQVRDYPGGVLVYRLTSAEGCTLTDALNQGYFCPGVQAVVADLGDGDDLAFLLGGPRVVLDAGPGDDVINVLRTPTQTTIRGGSGIDQLVSRGSSDVTQSLTLDSAFEGVVGDSPFRIVDGVEELLVGSGPAILTGDAGPNTLTGGDYADRITGGAGSDVLVGNGGDDTLDARDGELDRVRCGDGNDIALVDSADQVAEGCEDVQVTATAVPSVQDLPPQLTWRAGSALTVDATDDRGVAEVRFSAGETVLCTVKAAPFVCRFTPGIADVGRKTIVAVASDTAGQTSTAIRTLVVPKFTPRAVSLTVKRQGKRFVASGKVTLPNGIPCSGTVTVKAGTTTRTAKLGRSCAYRVVSLKGGRVVATYGGTDAITAKRSPVRTVR</sequence>
<dbReference type="InterPro" id="IPR001343">
    <property type="entry name" value="Hemolysn_Ca-bd"/>
</dbReference>
<reference evidence="2" key="1">
    <citation type="submission" date="2022-10" db="EMBL/GenBank/DDBJ databases">
        <title>The WGS of Solirubrobacter phytolaccae KCTC 29190.</title>
        <authorList>
            <person name="Jiang Z."/>
        </authorList>
    </citation>
    <scope>NUCLEOTIDE SEQUENCE</scope>
    <source>
        <strain evidence="2">KCTC 29190</strain>
    </source>
</reference>
<feature type="chain" id="PRO_5040814069" description="Calcium-binding protein" evidence="1">
    <location>
        <begin position="20"/>
        <end position="422"/>
    </location>
</feature>
<dbReference type="InterPro" id="IPR013783">
    <property type="entry name" value="Ig-like_fold"/>
</dbReference>
<evidence type="ECO:0000313" key="2">
    <source>
        <dbReference type="EMBL" id="MDA0182974.1"/>
    </source>
</evidence>
<organism evidence="2 3">
    <name type="scientific">Solirubrobacter phytolaccae</name>
    <dbReference type="NCBI Taxonomy" id="1404360"/>
    <lineage>
        <taxon>Bacteria</taxon>
        <taxon>Bacillati</taxon>
        <taxon>Actinomycetota</taxon>
        <taxon>Thermoleophilia</taxon>
        <taxon>Solirubrobacterales</taxon>
        <taxon>Solirubrobacteraceae</taxon>
        <taxon>Solirubrobacter</taxon>
    </lineage>
</organism>
<feature type="signal peptide" evidence="1">
    <location>
        <begin position="1"/>
        <end position="19"/>
    </location>
</feature>
<accession>A0A9X3S946</accession>
<keyword evidence="1" id="KW-0732">Signal</keyword>
<evidence type="ECO:0008006" key="4">
    <source>
        <dbReference type="Google" id="ProtNLM"/>
    </source>
</evidence>
<proteinExistence type="predicted"/>
<evidence type="ECO:0000256" key="1">
    <source>
        <dbReference type="SAM" id="SignalP"/>
    </source>
</evidence>
<evidence type="ECO:0000313" key="3">
    <source>
        <dbReference type="Proteomes" id="UP001147653"/>
    </source>
</evidence>
<dbReference type="GO" id="GO:0005509">
    <property type="term" value="F:calcium ion binding"/>
    <property type="evidence" value="ECO:0007669"/>
    <property type="project" value="InterPro"/>
</dbReference>
<dbReference type="Gene3D" id="2.150.10.10">
    <property type="entry name" value="Serralysin-like metalloprotease, C-terminal"/>
    <property type="match status" value="1"/>
</dbReference>
<dbReference type="InterPro" id="IPR011049">
    <property type="entry name" value="Serralysin-like_metalloprot_C"/>
</dbReference>
<gene>
    <name evidence="2" type="ORF">OJ997_21875</name>
</gene>
<dbReference type="GO" id="GO:0005975">
    <property type="term" value="P:carbohydrate metabolic process"/>
    <property type="evidence" value="ECO:0007669"/>
    <property type="project" value="UniProtKB-ARBA"/>
</dbReference>
<dbReference type="EMBL" id="JAPDDP010000044">
    <property type="protein sequence ID" value="MDA0182974.1"/>
    <property type="molecule type" value="Genomic_DNA"/>
</dbReference>
<comment type="caution">
    <text evidence="2">The sequence shown here is derived from an EMBL/GenBank/DDBJ whole genome shotgun (WGS) entry which is preliminary data.</text>
</comment>
<name>A0A9X3S946_9ACTN</name>